<reference evidence="2 3" key="1">
    <citation type="submission" date="2019-03" db="EMBL/GenBank/DDBJ databases">
        <title>Genomic Encyclopedia of Archaeal and Bacterial Type Strains, Phase II (KMG-II): from individual species to whole genera.</title>
        <authorList>
            <person name="Goeker M."/>
        </authorList>
    </citation>
    <scope>NUCLEOTIDE SEQUENCE [LARGE SCALE GENOMIC DNA]</scope>
    <source>
        <strain evidence="2 3">DSM 19035</strain>
    </source>
</reference>
<dbReference type="InterPro" id="IPR000182">
    <property type="entry name" value="GNAT_dom"/>
</dbReference>
<evidence type="ECO:0000313" key="3">
    <source>
        <dbReference type="Proteomes" id="UP000295620"/>
    </source>
</evidence>
<keyword evidence="2" id="KW-0808">Transferase</keyword>
<evidence type="ECO:0000313" key="2">
    <source>
        <dbReference type="EMBL" id="TDQ09936.1"/>
    </source>
</evidence>
<dbReference type="Proteomes" id="UP000295620">
    <property type="component" value="Unassembled WGS sequence"/>
</dbReference>
<dbReference type="OrthoDB" id="9796381at2"/>
<protein>
    <submittedName>
        <fullName evidence="2">Acetyltransferase (GNAT) family protein</fullName>
    </submittedName>
</protein>
<proteinExistence type="predicted"/>
<gene>
    <name evidence="2" type="ORF">ATK78_2095</name>
</gene>
<dbReference type="PROSITE" id="PS51186">
    <property type="entry name" value="GNAT"/>
    <property type="match status" value="1"/>
</dbReference>
<accession>A0A4R6SWZ3</accession>
<dbReference type="InterPro" id="IPR016181">
    <property type="entry name" value="Acyl_CoA_acyltransferase"/>
</dbReference>
<evidence type="ECO:0000259" key="1">
    <source>
        <dbReference type="PROSITE" id="PS51186"/>
    </source>
</evidence>
<dbReference type="Pfam" id="PF13527">
    <property type="entry name" value="Acetyltransf_9"/>
    <property type="match status" value="1"/>
</dbReference>
<dbReference type="AlphaFoldDB" id="A0A4R6SWZ3"/>
<dbReference type="SUPFAM" id="SSF55729">
    <property type="entry name" value="Acyl-CoA N-acyltransferases (Nat)"/>
    <property type="match status" value="1"/>
</dbReference>
<dbReference type="EMBL" id="SNYC01000004">
    <property type="protein sequence ID" value="TDQ09936.1"/>
    <property type="molecule type" value="Genomic_DNA"/>
</dbReference>
<dbReference type="GO" id="GO:0016747">
    <property type="term" value="F:acyltransferase activity, transferring groups other than amino-acyl groups"/>
    <property type="evidence" value="ECO:0007669"/>
    <property type="project" value="InterPro"/>
</dbReference>
<name>A0A4R6SWZ3_9SPHI</name>
<dbReference type="Gene3D" id="3.40.630.30">
    <property type="match status" value="1"/>
</dbReference>
<comment type="caution">
    <text evidence="2">The sequence shown here is derived from an EMBL/GenBank/DDBJ whole genome shotgun (WGS) entry which is preliminary data.</text>
</comment>
<feature type="domain" description="N-acetyltransferase" evidence="1">
    <location>
        <begin position="1"/>
        <end position="155"/>
    </location>
</feature>
<organism evidence="2 3">
    <name type="scientific">Pedobacter metabolipauper</name>
    <dbReference type="NCBI Taxonomy" id="425513"/>
    <lineage>
        <taxon>Bacteria</taxon>
        <taxon>Pseudomonadati</taxon>
        <taxon>Bacteroidota</taxon>
        <taxon>Sphingobacteriia</taxon>
        <taxon>Sphingobacteriales</taxon>
        <taxon>Sphingobacteriaceae</taxon>
        <taxon>Pedobacter</taxon>
    </lineage>
</organism>
<dbReference type="CDD" id="cd04301">
    <property type="entry name" value="NAT_SF"/>
    <property type="match status" value="1"/>
</dbReference>
<dbReference type="RefSeq" id="WP_133575984.1">
    <property type="nucleotide sequence ID" value="NZ_SNYC01000004.1"/>
</dbReference>
<sequence>MQIRTATEKDIPGIIELLRLSLGESLIPKSEKFWRWKHIDNPFGASMVLLAEQDGQLIGLRAFMNWQWQLQGKIYRAVRAVDTATHPDHQGKGIFKKLTLQGLDEVKSLGVSFVYNTPNQKSKPGYLKMGWKEQGRMPLKFNINPFGYKGKMPVETTNWSDLRLADDFFHIQNQGMHTQYSQAYLTWRYAENPIFNYHYLTDNSSYFLAYRYKEHSFGAELRITDLLINKKNFGRVQKKQLGKALNSRSKKVALISVSGNNYKIMQNYYPFFSIFPIVNKGPIVTFRNIQLESEAFDQLIMPEQWAYSLGDLELF</sequence>
<keyword evidence="3" id="KW-1185">Reference proteome</keyword>